<evidence type="ECO:0000313" key="2">
    <source>
        <dbReference type="Proteomes" id="UP000201458"/>
    </source>
</evidence>
<proteinExistence type="predicted"/>
<gene>
    <name evidence="1" type="primary">181</name>
    <name evidence="1" type="ORF">PBI_SMOOTHIE_181</name>
</gene>
<reference evidence="1 2" key="1">
    <citation type="submission" date="2016-03" db="EMBL/GenBank/DDBJ databases">
        <authorList>
            <person name="Montgomery M.T."/>
            <person name="Guerrero C.A."/>
            <person name="Mavrich T.N."/>
            <person name="Pope W.H."/>
            <person name="Garlena R.A."/>
            <person name="Russell D.A."/>
            <person name="Jacobs-Sera D."/>
            <person name="Hendrix R.W."/>
            <person name="Hatfull G.F."/>
        </authorList>
    </citation>
    <scope>NUCLEOTIDE SEQUENCE [LARGE SCALE GENOMIC DNA]</scope>
</reference>
<name>A0A160DEJ8_9CAUD</name>
<keyword evidence="2" id="KW-1185">Reference proteome</keyword>
<dbReference type="EMBL" id="KU998244">
    <property type="protein sequence ID" value="ANA86336.1"/>
    <property type="molecule type" value="Genomic_DNA"/>
</dbReference>
<dbReference type="Proteomes" id="UP000201458">
    <property type="component" value="Segment"/>
</dbReference>
<evidence type="ECO:0000313" key="1">
    <source>
        <dbReference type="EMBL" id="ANA86336.1"/>
    </source>
</evidence>
<dbReference type="GeneID" id="28378639"/>
<sequence length="273" mass="30671">MSTIDITTQVLAEMWTENTGRHFLDSGGAYGRSWERNQAATAGVDAGEYFLSLPQVTLDASYNYVDITVSAFHWLNEILDYAPRLNRMFEMFVALEDERDRPWMAEAEAFVEWLEQHGRASDVQTVNTYNGETWLDSTLQYVVFTYTDRDGFDTDMVMLQYHGGCDVRAGYTKPRAFSIGGYEGRYELYTEGHVSLSCTENYGQEIGVGLDGDTVYAGTHAWDSNSSGVDWVEYGGAYDTPDFETIEPEDDGTPYVACPTCKAPLQVSVHFGH</sequence>
<dbReference type="KEGG" id="vg:28378639"/>
<organism evidence="1 2">
    <name type="scientific">Gordonia phage Smoothie</name>
    <dbReference type="NCBI Taxonomy" id="1838078"/>
    <lineage>
        <taxon>Viruses</taxon>
        <taxon>Duplodnaviria</taxon>
        <taxon>Heunggongvirae</taxon>
        <taxon>Uroviricota</taxon>
        <taxon>Caudoviricetes</taxon>
        <taxon>Smoothievirus</taxon>
        <taxon>Smoothievirus smoothie</taxon>
    </lineage>
</organism>
<accession>A0A160DEJ8</accession>
<dbReference type="RefSeq" id="YP_009269294.1">
    <property type="nucleotide sequence ID" value="NC_030696.1"/>
</dbReference>
<protein>
    <submittedName>
        <fullName evidence="1">Uncharacterized protein</fullName>
    </submittedName>
</protein>